<reference evidence="1 2" key="1">
    <citation type="submission" date="2019-11" db="EMBL/GenBank/DDBJ databases">
        <title>Draft Genome Sequences of Six Type Strains of the Genus Massilia.</title>
        <authorList>
            <person name="Miess H."/>
            <person name="Frediansyah A."/>
            <person name="Goeker M."/>
            <person name="Gross H."/>
        </authorList>
    </citation>
    <scope>NUCLEOTIDE SEQUENCE [LARGE SCALE GENOMIC DNA]</scope>
    <source>
        <strain evidence="1 2">DSM 17513</strain>
    </source>
</reference>
<evidence type="ECO:0000313" key="2">
    <source>
        <dbReference type="Proteomes" id="UP000431684"/>
    </source>
</evidence>
<gene>
    <name evidence="1" type="ORF">GJV26_12590</name>
</gene>
<evidence type="ECO:0000313" key="1">
    <source>
        <dbReference type="EMBL" id="MUI13292.1"/>
    </source>
</evidence>
<dbReference type="OrthoDB" id="6195511at2"/>
<accession>A0A6I3XJB9</accession>
<name>A0A6I3XJB9_9BURK</name>
<proteinExistence type="predicted"/>
<organism evidence="1 2">
    <name type="scientific">Pseudoduganella dura</name>
    <dbReference type="NCBI Taxonomy" id="321982"/>
    <lineage>
        <taxon>Bacteria</taxon>
        <taxon>Pseudomonadati</taxon>
        <taxon>Pseudomonadota</taxon>
        <taxon>Betaproteobacteria</taxon>
        <taxon>Burkholderiales</taxon>
        <taxon>Oxalobacteraceae</taxon>
        <taxon>Telluria group</taxon>
        <taxon>Pseudoduganella</taxon>
    </lineage>
</organism>
<dbReference type="RefSeq" id="WP_155709108.1">
    <property type="nucleotide sequence ID" value="NZ_BMWU01000011.1"/>
</dbReference>
<dbReference type="AlphaFoldDB" id="A0A6I3XJB9"/>
<keyword evidence="2" id="KW-1185">Reference proteome</keyword>
<dbReference type="EMBL" id="WNWM01000002">
    <property type="protein sequence ID" value="MUI13292.1"/>
    <property type="molecule type" value="Genomic_DNA"/>
</dbReference>
<protein>
    <submittedName>
        <fullName evidence="1">Uncharacterized protein</fullName>
    </submittedName>
</protein>
<sequence>MATEQQHDAPAADAANAADLSPVGAARRRFTRAGVAASGVLLTLHSQPGMAVEVCTTPSGSLSGGLQSFRGPPPTCAGRSPGYWKNHSWPRGCNKNEPFTRIFSCNSLNAKTYGTTSQSAILDPKQWDKNGIGRHLMACYLNVQAGLSTFQTTAMLQRIWLEYQAKGYYAPTAGVKWDGGKIVDYLQGTMY</sequence>
<dbReference type="Proteomes" id="UP000431684">
    <property type="component" value="Unassembled WGS sequence"/>
</dbReference>
<comment type="caution">
    <text evidence="1">The sequence shown here is derived from an EMBL/GenBank/DDBJ whole genome shotgun (WGS) entry which is preliminary data.</text>
</comment>